<protein>
    <submittedName>
        <fullName evidence="1">Uncharacterized protein</fullName>
    </submittedName>
</protein>
<evidence type="ECO:0000313" key="2">
    <source>
        <dbReference type="Proteomes" id="UP001187531"/>
    </source>
</evidence>
<name>A0AA88I6F1_ARTSF</name>
<comment type="caution">
    <text evidence="1">The sequence shown here is derived from an EMBL/GenBank/DDBJ whole genome shotgun (WGS) entry which is preliminary data.</text>
</comment>
<evidence type="ECO:0000313" key="1">
    <source>
        <dbReference type="EMBL" id="KAK2722705.1"/>
    </source>
</evidence>
<sequence length="121" mass="13785">METEYPVRLEEIINKYPESLRAFLTLTGYNHFAAFKNLTREKINEAEIYMRQITLDQMPSDTIKKAFGIFISCPERFQLVPGHIELILKGVDELKTLTEIPLSIANGSMSTGKGKAIKSYK</sequence>
<dbReference type="EMBL" id="JAVRJZ010000005">
    <property type="protein sequence ID" value="KAK2722705.1"/>
    <property type="molecule type" value="Genomic_DNA"/>
</dbReference>
<reference evidence="1" key="1">
    <citation type="submission" date="2023-07" db="EMBL/GenBank/DDBJ databases">
        <title>Chromosome-level genome assembly of Artemia franciscana.</title>
        <authorList>
            <person name="Jo E."/>
        </authorList>
    </citation>
    <scope>NUCLEOTIDE SEQUENCE</scope>
    <source>
        <tissue evidence="1">Whole body</tissue>
    </source>
</reference>
<dbReference type="Proteomes" id="UP001187531">
    <property type="component" value="Unassembled WGS sequence"/>
</dbReference>
<keyword evidence="2" id="KW-1185">Reference proteome</keyword>
<organism evidence="1 2">
    <name type="scientific">Artemia franciscana</name>
    <name type="common">Brine shrimp</name>
    <name type="synonym">Artemia sanfranciscana</name>
    <dbReference type="NCBI Taxonomy" id="6661"/>
    <lineage>
        <taxon>Eukaryota</taxon>
        <taxon>Metazoa</taxon>
        <taxon>Ecdysozoa</taxon>
        <taxon>Arthropoda</taxon>
        <taxon>Crustacea</taxon>
        <taxon>Branchiopoda</taxon>
        <taxon>Anostraca</taxon>
        <taxon>Artemiidae</taxon>
        <taxon>Artemia</taxon>
    </lineage>
</organism>
<accession>A0AA88I6F1</accession>
<dbReference type="AlphaFoldDB" id="A0AA88I6F1"/>
<gene>
    <name evidence="1" type="ORF">QYM36_003027</name>
</gene>
<proteinExistence type="predicted"/>